<accession>A0A4Z0Q5Y0</accession>
<sequence length="146" mass="15515">MKHLFSTRRAATCLLVLLSLLVLFHALILTGIVPYGIVWGGRLQSPAQMLAFETVSIGANLVLAGVAGAWAGHWGAGRRTGWLRGALWLMTALFGLNTVGNLLSVNPLEKHVFTPLTLVLALLSLRLALDRRPGRPAEIAGGSGSI</sequence>
<protein>
    <recommendedName>
        <fullName evidence="4">DUF4293 family protein</fullName>
    </recommendedName>
</protein>
<dbReference type="OrthoDB" id="2868029at2"/>
<name>A0A4Z0Q5Y0_9BACT</name>
<feature type="transmembrane region" description="Helical" evidence="1">
    <location>
        <begin position="112"/>
        <end position="129"/>
    </location>
</feature>
<feature type="transmembrane region" description="Helical" evidence="1">
    <location>
        <begin position="82"/>
        <end position="100"/>
    </location>
</feature>
<keyword evidence="3" id="KW-1185">Reference proteome</keyword>
<evidence type="ECO:0008006" key="4">
    <source>
        <dbReference type="Google" id="ProtNLM"/>
    </source>
</evidence>
<keyword evidence="1" id="KW-0812">Transmembrane</keyword>
<reference evidence="2 3" key="1">
    <citation type="submission" date="2019-04" db="EMBL/GenBank/DDBJ databases">
        <authorList>
            <person name="Feng G."/>
            <person name="Zhang J."/>
            <person name="Zhu H."/>
        </authorList>
    </citation>
    <scope>NUCLEOTIDE SEQUENCE [LARGE SCALE GENOMIC DNA]</scope>
    <source>
        <strain evidence="2 3">JCM 31653</strain>
    </source>
</reference>
<organism evidence="2 3">
    <name type="scientific">Hymenobacter aquaticus</name>
    <dbReference type="NCBI Taxonomy" id="1867101"/>
    <lineage>
        <taxon>Bacteria</taxon>
        <taxon>Pseudomonadati</taxon>
        <taxon>Bacteroidota</taxon>
        <taxon>Cytophagia</taxon>
        <taxon>Cytophagales</taxon>
        <taxon>Hymenobacteraceae</taxon>
        <taxon>Hymenobacter</taxon>
    </lineage>
</organism>
<dbReference type="RefSeq" id="WP_135462613.1">
    <property type="nucleotide sequence ID" value="NZ_SRLC01000001.1"/>
</dbReference>
<evidence type="ECO:0000313" key="3">
    <source>
        <dbReference type="Proteomes" id="UP000297549"/>
    </source>
</evidence>
<gene>
    <name evidence="2" type="ORF">E5K00_07500</name>
</gene>
<proteinExistence type="predicted"/>
<evidence type="ECO:0000256" key="1">
    <source>
        <dbReference type="SAM" id="Phobius"/>
    </source>
</evidence>
<dbReference type="EMBL" id="SRLC01000001">
    <property type="protein sequence ID" value="TGE25034.1"/>
    <property type="molecule type" value="Genomic_DNA"/>
</dbReference>
<keyword evidence="1" id="KW-0472">Membrane</keyword>
<dbReference type="AlphaFoldDB" id="A0A4Z0Q5Y0"/>
<comment type="caution">
    <text evidence="2">The sequence shown here is derived from an EMBL/GenBank/DDBJ whole genome shotgun (WGS) entry which is preliminary data.</text>
</comment>
<keyword evidence="1" id="KW-1133">Transmembrane helix</keyword>
<evidence type="ECO:0000313" key="2">
    <source>
        <dbReference type="EMBL" id="TGE25034.1"/>
    </source>
</evidence>
<dbReference type="Proteomes" id="UP000297549">
    <property type="component" value="Unassembled WGS sequence"/>
</dbReference>
<feature type="transmembrane region" description="Helical" evidence="1">
    <location>
        <begin position="50"/>
        <end position="70"/>
    </location>
</feature>